<dbReference type="EMBL" id="DUZY01000003">
    <property type="protein sequence ID" value="DAD31259.1"/>
    <property type="molecule type" value="Genomic_DNA"/>
</dbReference>
<evidence type="ECO:0000313" key="4">
    <source>
        <dbReference type="Proteomes" id="UP000607653"/>
    </source>
</evidence>
<dbReference type="PANTHER" id="PTHR36726">
    <property type="entry name" value="CLAVATA3/ESR (CLE)-RELATED PROTEIN 45"/>
    <property type="match status" value="1"/>
</dbReference>
<dbReference type="AlphaFoldDB" id="A0A822YIY6"/>
<evidence type="ECO:0000256" key="2">
    <source>
        <dbReference type="SAM" id="SignalP"/>
    </source>
</evidence>
<accession>A0A822YIY6</accession>
<dbReference type="InterPro" id="IPR038821">
    <property type="entry name" value="CLE45-like"/>
</dbReference>
<keyword evidence="4" id="KW-1185">Reference proteome</keyword>
<sequence>MVFGAYRILILLICIGFLVVQPEKVSGLRSIDHVLRWEKEEKALKLKSSRVLKAVVVEELNSNNKSSSASPKIDPNMSSKRRVRRGSDPIHNRC</sequence>
<gene>
    <name evidence="3" type="ORF">HUJ06_010110</name>
</gene>
<dbReference type="PANTHER" id="PTHR36726:SF4">
    <property type="entry name" value="CLAVATA3_ESR (CLE)-RELATED PROTEIN 45"/>
    <property type="match status" value="1"/>
</dbReference>
<comment type="caution">
    <text evidence="3">The sequence shown here is derived from an EMBL/GenBank/DDBJ whole genome shotgun (WGS) entry which is preliminary data.</text>
</comment>
<evidence type="ECO:0000313" key="3">
    <source>
        <dbReference type="EMBL" id="DAD31259.1"/>
    </source>
</evidence>
<proteinExistence type="predicted"/>
<feature type="compositionally biased region" description="Basic and acidic residues" evidence="1">
    <location>
        <begin position="85"/>
        <end position="94"/>
    </location>
</feature>
<reference evidence="3 4" key="1">
    <citation type="journal article" date="2020" name="Mol. Biol. Evol.">
        <title>Distinct Expression and Methylation Patterns for Genes with Different Fates following a Single Whole-Genome Duplication in Flowering Plants.</title>
        <authorList>
            <person name="Shi T."/>
            <person name="Rahmani R.S."/>
            <person name="Gugger P.F."/>
            <person name="Wang M."/>
            <person name="Li H."/>
            <person name="Zhang Y."/>
            <person name="Li Z."/>
            <person name="Wang Q."/>
            <person name="Van de Peer Y."/>
            <person name="Marchal K."/>
            <person name="Chen J."/>
        </authorList>
    </citation>
    <scope>NUCLEOTIDE SEQUENCE [LARGE SCALE GENOMIC DNA]</scope>
    <source>
        <tissue evidence="3">Leaf</tissue>
    </source>
</reference>
<feature type="chain" id="PRO_5032307766" description="CLAVATA3/ESR (CLE)-related protein 45" evidence="2">
    <location>
        <begin position="28"/>
        <end position="94"/>
    </location>
</feature>
<protein>
    <recommendedName>
        <fullName evidence="5">CLAVATA3/ESR (CLE)-related protein 45</fullName>
    </recommendedName>
</protein>
<feature type="compositionally biased region" description="Low complexity" evidence="1">
    <location>
        <begin position="61"/>
        <end position="70"/>
    </location>
</feature>
<feature type="signal peptide" evidence="2">
    <location>
        <begin position="1"/>
        <end position="27"/>
    </location>
</feature>
<evidence type="ECO:0008006" key="5">
    <source>
        <dbReference type="Google" id="ProtNLM"/>
    </source>
</evidence>
<dbReference type="Proteomes" id="UP000607653">
    <property type="component" value="Unassembled WGS sequence"/>
</dbReference>
<name>A0A822YIY6_NELNU</name>
<evidence type="ECO:0000256" key="1">
    <source>
        <dbReference type="SAM" id="MobiDB-lite"/>
    </source>
</evidence>
<feature type="region of interest" description="Disordered" evidence="1">
    <location>
        <begin position="61"/>
        <end position="94"/>
    </location>
</feature>
<organism evidence="3 4">
    <name type="scientific">Nelumbo nucifera</name>
    <name type="common">Sacred lotus</name>
    <dbReference type="NCBI Taxonomy" id="4432"/>
    <lineage>
        <taxon>Eukaryota</taxon>
        <taxon>Viridiplantae</taxon>
        <taxon>Streptophyta</taxon>
        <taxon>Embryophyta</taxon>
        <taxon>Tracheophyta</taxon>
        <taxon>Spermatophyta</taxon>
        <taxon>Magnoliopsida</taxon>
        <taxon>Proteales</taxon>
        <taxon>Nelumbonaceae</taxon>
        <taxon>Nelumbo</taxon>
    </lineage>
</organism>
<keyword evidence="2" id="KW-0732">Signal</keyword>